<dbReference type="Proteomes" id="UP001465668">
    <property type="component" value="Unassembled WGS sequence"/>
</dbReference>
<comment type="similarity">
    <text evidence="2">Belongs to the low molecular weight phosphotyrosine protein phosphatase family.</text>
</comment>
<dbReference type="EMBL" id="JARVKM010000002">
    <property type="protein sequence ID" value="KAK9782944.1"/>
    <property type="molecule type" value="Genomic_DNA"/>
</dbReference>
<dbReference type="InterPro" id="IPR017867">
    <property type="entry name" value="Tyr_phospatase_low_mol_wt"/>
</dbReference>
<accession>A0ABR2Y884</accession>
<keyword evidence="4" id="KW-0378">Hydrolase</keyword>
<keyword evidence="3" id="KW-0963">Cytoplasm</keyword>
<keyword evidence="9" id="KW-1185">Reference proteome</keyword>
<protein>
    <submittedName>
        <fullName evidence="8">Phosphotyrosine protein phosphatase I superfamily</fullName>
    </submittedName>
</protein>
<evidence type="ECO:0000256" key="5">
    <source>
        <dbReference type="ARBA" id="ARBA00022912"/>
    </source>
</evidence>
<dbReference type="CDD" id="cd16343">
    <property type="entry name" value="LMWPTP"/>
    <property type="match status" value="1"/>
</dbReference>
<sequence length="348" mass="37910">MPNKSTVFGEHNSAEVQPDGTAANVTTKGTTVQSADPSTHPDASLGQKLKGDFQGAVHTATGSVQAAAGAVTRNEKMQQQGLQKMQEEDQRIGAKHGVMPVGSGLREKASGVPSTVDQTQTKPIDSRLASWLRGSNLEVLCFWRGNILRQRHRLDPSISNSQALTFASEDTILLVTLADAQSKMSEKPSVLFVCLGNICRSTMAEGVFRSLVKDSPYEERIGTIDSCGTGAYHAGDDPDDRTMSTLEKYGITDYVHAARKVRASDFATFDYIFAMDRSNLSDLKRLKKPEGAKAEVMLFGEYSDSGKAEVVQDPYYGGQQGFELAYAQCLKYSKNFLKDIFPDVETKA</sequence>
<feature type="domain" description="Phosphotyrosine protein phosphatase I" evidence="7">
    <location>
        <begin position="188"/>
        <end position="339"/>
    </location>
</feature>
<dbReference type="Gene3D" id="3.40.50.2300">
    <property type="match status" value="1"/>
</dbReference>
<dbReference type="InterPro" id="IPR050438">
    <property type="entry name" value="LMW_PTPase"/>
</dbReference>
<name>A0ABR2Y884_9PEZI</name>
<comment type="subcellular location">
    <subcellularLocation>
        <location evidence="1">Cytoplasm</location>
    </subcellularLocation>
</comment>
<evidence type="ECO:0000256" key="4">
    <source>
        <dbReference type="ARBA" id="ARBA00022801"/>
    </source>
</evidence>
<feature type="region of interest" description="Disordered" evidence="6">
    <location>
        <begin position="100"/>
        <end position="120"/>
    </location>
</feature>
<comment type="caution">
    <text evidence="8">The sequence shown here is derived from an EMBL/GenBank/DDBJ whole genome shotgun (WGS) entry which is preliminary data.</text>
</comment>
<evidence type="ECO:0000256" key="6">
    <source>
        <dbReference type="SAM" id="MobiDB-lite"/>
    </source>
</evidence>
<dbReference type="Pfam" id="PF01451">
    <property type="entry name" value="LMWPc"/>
    <property type="match status" value="1"/>
</dbReference>
<reference evidence="8 9" key="1">
    <citation type="submission" date="2024-02" db="EMBL/GenBank/DDBJ databases">
        <title>First draft genome assembly of two strains of Seiridium cardinale.</title>
        <authorList>
            <person name="Emiliani G."/>
            <person name="Scali E."/>
        </authorList>
    </citation>
    <scope>NUCLEOTIDE SEQUENCE [LARGE SCALE GENOMIC DNA]</scope>
    <source>
        <strain evidence="8 9">BM-138-000479</strain>
    </source>
</reference>
<feature type="region of interest" description="Disordered" evidence="6">
    <location>
        <begin position="1"/>
        <end position="43"/>
    </location>
</feature>
<evidence type="ECO:0000259" key="7">
    <source>
        <dbReference type="SMART" id="SM00226"/>
    </source>
</evidence>
<dbReference type="PRINTS" id="PR00720">
    <property type="entry name" value="MAMMALPTPASE"/>
</dbReference>
<evidence type="ECO:0000313" key="9">
    <source>
        <dbReference type="Proteomes" id="UP001465668"/>
    </source>
</evidence>
<dbReference type="InterPro" id="IPR023485">
    <property type="entry name" value="Ptyr_pPase"/>
</dbReference>
<evidence type="ECO:0000256" key="2">
    <source>
        <dbReference type="ARBA" id="ARBA00011063"/>
    </source>
</evidence>
<evidence type="ECO:0000256" key="3">
    <source>
        <dbReference type="ARBA" id="ARBA00022490"/>
    </source>
</evidence>
<dbReference type="InterPro" id="IPR002115">
    <property type="entry name" value="Tyr_Pase_low_mol_wt_mml"/>
</dbReference>
<dbReference type="InterPro" id="IPR036196">
    <property type="entry name" value="Ptyr_pPase_sf"/>
</dbReference>
<evidence type="ECO:0000313" key="8">
    <source>
        <dbReference type="EMBL" id="KAK9782944.1"/>
    </source>
</evidence>
<dbReference type="PRINTS" id="PR00719">
    <property type="entry name" value="LMWPTPASE"/>
</dbReference>
<proteinExistence type="inferred from homology"/>
<organism evidence="8 9">
    <name type="scientific">Seiridium cardinale</name>
    <dbReference type="NCBI Taxonomy" id="138064"/>
    <lineage>
        <taxon>Eukaryota</taxon>
        <taxon>Fungi</taxon>
        <taxon>Dikarya</taxon>
        <taxon>Ascomycota</taxon>
        <taxon>Pezizomycotina</taxon>
        <taxon>Sordariomycetes</taxon>
        <taxon>Xylariomycetidae</taxon>
        <taxon>Amphisphaeriales</taxon>
        <taxon>Sporocadaceae</taxon>
        <taxon>Seiridium</taxon>
    </lineage>
</organism>
<feature type="compositionally biased region" description="Polar residues" evidence="6">
    <location>
        <begin position="23"/>
        <end position="37"/>
    </location>
</feature>
<dbReference type="PANTHER" id="PTHR11717">
    <property type="entry name" value="LOW MOLECULAR WEIGHT PROTEIN TYROSINE PHOSPHATASE"/>
    <property type="match status" value="1"/>
</dbReference>
<evidence type="ECO:0000256" key="1">
    <source>
        <dbReference type="ARBA" id="ARBA00004496"/>
    </source>
</evidence>
<gene>
    <name evidence="8" type="ORF">SCAR479_01287</name>
</gene>
<dbReference type="SUPFAM" id="SSF52788">
    <property type="entry name" value="Phosphotyrosine protein phosphatases I"/>
    <property type="match status" value="1"/>
</dbReference>
<dbReference type="PANTHER" id="PTHR11717:SF7">
    <property type="entry name" value="LOW MOLECULAR WEIGHT PHOSPHOTYROSINE PROTEIN PHOSPHATASE"/>
    <property type="match status" value="1"/>
</dbReference>
<dbReference type="SMART" id="SM00226">
    <property type="entry name" value="LMWPc"/>
    <property type="match status" value="1"/>
</dbReference>
<keyword evidence="5" id="KW-0904">Protein phosphatase</keyword>